<evidence type="ECO:0000313" key="3">
    <source>
        <dbReference type="Proteomes" id="UP000562254"/>
    </source>
</evidence>
<dbReference type="RefSeq" id="WP_184487122.1">
    <property type="nucleotide sequence ID" value="NZ_JACIJE010000016.1"/>
</dbReference>
<feature type="compositionally biased region" description="Pro residues" evidence="1">
    <location>
        <begin position="233"/>
        <end position="244"/>
    </location>
</feature>
<evidence type="ECO:0000256" key="1">
    <source>
        <dbReference type="SAM" id="MobiDB-lite"/>
    </source>
</evidence>
<reference evidence="2 3" key="1">
    <citation type="submission" date="2020-08" db="EMBL/GenBank/DDBJ databases">
        <title>Genomic Encyclopedia of Type Strains, Phase IV (KMG-IV): sequencing the most valuable type-strain genomes for metagenomic binning, comparative biology and taxonomic classification.</title>
        <authorList>
            <person name="Goeker M."/>
        </authorList>
    </citation>
    <scope>NUCLEOTIDE SEQUENCE [LARGE SCALE GENOMIC DNA]</scope>
    <source>
        <strain evidence="2 3">DSM 25895</strain>
    </source>
</reference>
<organism evidence="2 3">
    <name type="scientific">Neoroseomonas alkaliterrae</name>
    <dbReference type="NCBI Taxonomy" id="1452450"/>
    <lineage>
        <taxon>Bacteria</taxon>
        <taxon>Pseudomonadati</taxon>
        <taxon>Pseudomonadota</taxon>
        <taxon>Alphaproteobacteria</taxon>
        <taxon>Acetobacterales</taxon>
        <taxon>Acetobacteraceae</taxon>
        <taxon>Neoroseomonas</taxon>
    </lineage>
</organism>
<dbReference type="AlphaFoldDB" id="A0A840XX12"/>
<feature type="region of interest" description="Disordered" evidence="1">
    <location>
        <begin position="199"/>
        <end position="270"/>
    </location>
</feature>
<dbReference type="Proteomes" id="UP000562254">
    <property type="component" value="Unassembled WGS sequence"/>
</dbReference>
<keyword evidence="3" id="KW-1185">Reference proteome</keyword>
<dbReference type="Pfam" id="PF25209">
    <property type="entry name" value="Phage_capsid_4"/>
    <property type="match status" value="1"/>
</dbReference>
<sequence>MSETTEPGGSDAAPEPAAASDRPAPAVPVPTGGQSIVAQRAITAPATVDRAARTVEVVWSTGARARNFVPALGLITEELEMSPNAVRMDALRSGQAPVLNTHRRGDARDVLGRVVAARIKAGRGHATLRFSTAADVEPVWQRIADGTLRAVSVGYRVHRYEPRPDHATGETIHRAVDWEPFEISVVPVPVDRDAAVRAQGEQGLPAPAIEPALPDEEPTMPEMTPAEPAAAPSAPPAASPPITPPQETTVTTSPAPATPPEPPRAAPAPAPDLDAVRAEAQRAERERIAGIDTAIEAARALVPADRITPIRAEAVERGWSADQARRALFDAMVAAAPRPSLPARPETGPGHDDPAMLVDAMAEALAARSMPGYQPPSTGPGAGRHAEFMGWRPSDMLRELLSRRGDRNPPRNPTLLAERAFHTTSDFPALLSAAANKMLLAAYAPAQPTYRQIFLRRDFRDFKPHRHLRVGDFPTLLPLLENGEIQVGTMSESQEIVVLQTFARRIRVTRPMLVNDDLGAFTDFAAAIGRRVAEFENATAYQLVNSGNGDGPTLTTGNATVFGTATARANKASAGSALDLAGLAAGRAAIMRQKTLDGLPISIGSAMRLLVGPNQELAARQLTVAVAATQISNANVYAGFVQPLVEPLIGANRWYLFSDPLASPVYVYGYLNGAEGPQVTTGPVQGADGVEVSVIFDFGVGAIDWRGAWFNPGT</sequence>
<protein>
    <recommendedName>
        <fullName evidence="4">Terminase</fullName>
    </recommendedName>
</protein>
<dbReference type="EMBL" id="JACIJE010000016">
    <property type="protein sequence ID" value="MBB5691730.1"/>
    <property type="molecule type" value="Genomic_DNA"/>
</dbReference>
<feature type="compositionally biased region" description="Low complexity" evidence="1">
    <location>
        <begin position="1"/>
        <end position="24"/>
    </location>
</feature>
<feature type="compositionally biased region" description="Pro residues" evidence="1">
    <location>
        <begin position="256"/>
        <end position="270"/>
    </location>
</feature>
<name>A0A840XX12_9PROT</name>
<feature type="compositionally biased region" description="Low complexity" evidence="1">
    <location>
        <begin position="220"/>
        <end position="232"/>
    </location>
</feature>
<proteinExistence type="predicted"/>
<evidence type="ECO:0008006" key="4">
    <source>
        <dbReference type="Google" id="ProtNLM"/>
    </source>
</evidence>
<feature type="region of interest" description="Disordered" evidence="1">
    <location>
        <begin position="1"/>
        <end position="31"/>
    </location>
</feature>
<dbReference type="NCBIfam" id="NF045541">
    <property type="entry name" value="scaf_prot_MCP2"/>
    <property type="match status" value="1"/>
</dbReference>
<accession>A0A840XX12</accession>
<gene>
    <name evidence="2" type="ORF">FHS88_003891</name>
</gene>
<evidence type="ECO:0000313" key="2">
    <source>
        <dbReference type="EMBL" id="MBB5691730.1"/>
    </source>
</evidence>
<comment type="caution">
    <text evidence="2">The sequence shown here is derived from an EMBL/GenBank/DDBJ whole genome shotgun (WGS) entry which is preliminary data.</text>
</comment>